<comment type="caution">
    <text evidence="1">The sequence shown here is derived from an EMBL/GenBank/DDBJ whole genome shotgun (WGS) entry which is preliminary data.</text>
</comment>
<dbReference type="PANTHER" id="PTHR40267:SF1">
    <property type="entry name" value="BLR3294 PROTEIN"/>
    <property type="match status" value="1"/>
</dbReference>
<keyword evidence="2" id="KW-1185">Reference proteome</keyword>
<dbReference type="Pfam" id="PF17645">
    <property type="entry name" value="Amdase"/>
    <property type="match status" value="1"/>
</dbReference>
<evidence type="ECO:0000313" key="2">
    <source>
        <dbReference type="Proteomes" id="UP001227126"/>
    </source>
</evidence>
<reference evidence="1 2" key="1">
    <citation type="submission" date="2023-05" db="EMBL/GenBank/DDBJ databases">
        <title>Sedimentitalea sp. nov. JM2-8.</title>
        <authorList>
            <person name="Huang J."/>
        </authorList>
    </citation>
    <scope>NUCLEOTIDE SEQUENCE [LARGE SCALE GENOMIC DNA]</scope>
    <source>
        <strain evidence="1 2">JM2-8</strain>
    </source>
</reference>
<dbReference type="EMBL" id="JASNJE010000005">
    <property type="protein sequence ID" value="MDK3072612.1"/>
    <property type="molecule type" value="Genomic_DNA"/>
</dbReference>
<proteinExistence type="predicted"/>
<dbReference type="Proteomes" id="UP001227126">
    <property type="component" value="Unassembled WGS sequence"/>
</dbReference>
<gene>
    <name evidence="1" type="ORF">QO034_05775</name>
</gene>
<dbReference type="Gene3D" id="3.40.50.12500">
    <property type="match status" value="1"/>
</dbReference>
<protein>
    <submittedName>
        <fullName evidence="1">Asp/Glu racemase</fullName>
    </submittedName>
</protein>
<accession>A0ABT7FBX1</accession>
<dbReference type="PIRSF" id="PIRSF015736">
    <property type="entry name" value="MI"/>
    <property type="match status" value="1"/>
</dbReference>
<sequence length="249" mass="26559">MRIAYELKNDTRPNIGLIVLQADHRIEQDFRRLIPLSSNLHVSRVPSGAEVTPETLSRMENDLPRAAALLPPSVPFDAIGYACTSGAAQIGPARVADLVRSQARVKAVSDPVSALIAACAALGLKRLGLLSPYVESVSERLRQVLAGQGISTPVFGSFDQADEATVARISATSLLNGVNRLARKGGIDGVFLSCTNLDTLDIIATLETETGLPVLSSNLVLAWHLNRLSGGRHFPRQPGRLLAGRPETS</sequence>
<dbReference type="InterPro" id="IPR026286">
    <property type="entry name" value="MaiA/AMDase"/>
</dbReference>
<dbReference type="PANTHER" id="PTHR40267">
    <property type="entry name" value="BLR3294 PROTEIN"/>
    <property type="match status" value="1"/>
</dbReference>
<dbReference type="RefSeq" id="WP_284484555.1">
    <property type="nucleotide sequence ID" value="NZ_JASNJE010000005.1"/>
</dbReference>
<dbReference type="InterPro" id="IPR053714">
    <property type="entry name" value="Iso_Racemase_Enz_sf"/>
</dbReference>
<organism evidence="1 2">
    <name type="scientific">Sedimentitalea xiamensis</name>
    <dbReference type="NCBI Taxonomy" id="3050037"/>
    <lineage>
        <taxon>Bacteria</taxon>
        <taxon>Pseudomonadati</taxon>
        <taxon>Pseudomonadota</taxon>
        <taxon>Alphaproteobacteria</taxon>
        <taxon>Rhodobacterales</taxon>
        <taxon>Paracoccaceae</taxon>
        <taxon>Sedimentitalea</taxon>
    </lineage>
</organism>
<evidence type="ECO:0000313" key="1">
    <source>
        <dbReference type="EMBL" id="MDK3072612.1"/>
    </source>
</evidence>
<name>A0ABT7FBX1_9RHOB</name>